<dbReference type="PATRIC" id="fig|1218565.3.peg.4149"/>
<organism evidence="1 2">
    <name type="scientific">Leptospira alstonii serovar Sichuan str. 79601</name>
    <dbReference type="NCBI Taxonomy" id="1218565"/>
    <lineage>
        <taxon>Bacteria</taxon>
        <taxon>Pseudomonadati</taxon>
        <taxon>Spirochaetota</taxon>
        <taxon>Spirochaetia</taxon>
        <taxon>Leptospirales</taxon>
        <taxon>Leptospiraceae</taxon>
        <taxon>Leptospira</taxon>
    </lineage>
</organism>
<dbReference type="Proteomes" id="UP000011988">
    <property type="component" value="Unassembled WGS sequence"/>
</dbReference>
<reference evidence="1 2" key="1">
    <citation type="submission" date="2013-01" db="EMBL/GenBank/DDBJ databases">
        <authorList>
            <person name="Harkins D.M."/>
            <person name="Durkin A.S."/>
            <person name="Brinkac L.M."/>
            <person name="Haft D.H."/>
            <person name="Selengut J.D."/>
            <person name="Sanka R."/>
            <person name="DePew J."/>
            <person name="Purushe J."/>
            <person name="Galloway R.L."/>
            <person name="Vinetz J.M."/>
            <person name="Sutton G.G."/>
            <person name="Nierman W.C."/>
            <person name="Fouts D.E."/>
        </authorList>
    </citation>
    <scope>NUCLEOTIDE SEQUENCE [LARGE SCALE GENOMIC DNA]</scope>
    <source>
        <strain evidence="1 2">79601</strain>
    </source>
</reference>
<evidence type="ECO:0000313" key="2">
    <source>
        <dbReference type="Proteomes" id="UP000011988"/>
    </source>
</evidence>
<dbReference type="AlphaFoldDB" id="M6CXX7"/>
<evidence type="ECO:0000313" key="1">
    <source>
        <dbReference type="EMBL" id="EMJ91125.1"/>
    </source>
</evidence>
<gene>
    <name evidence="1" type="ORF">LEP1GSC194_3443</name>
</gene>
<proteinExistence type="predicted"/>
<name>M6CXX7_9LEPT</name>
<accession>M6CXX7</accession>
<protein>
    <submittedName>
        <fullName evidence="1">Uncharacterized protein</fullName>
    </submittedName>
</protein>
<comment type="caution">
    <text evidence="1">The sequence shown here is derived from an EMBL/GenBank/DDBJ whole genome shotgun (WGS) entry which is preliminary data.</text>
</comment>
<dbReference type="EMBL" id="ANIK01000113">
    <property type="protein sequence ID" value="EMJ91125.1"/>
    <property type="molecule type" value="Genomic_DNA"/>
</dbReference>
<sequence length="45" mass="5294">MPIAVFLQTDFPILENRKPRTLLHSTGQNYNLNRVVEKLILCLFH</sequence>